<dbReference type="CDD" id="cd00761">
    <property type="entry name" value="Glyco_tranf_GTA_type"/>
    <property type="match status" value="1"/>
</dbReference>
<dbReference type="Proteomes" id="UP000197535">
    <property type="component" value="Unassembled WGS sequence"/>
</dbReference>
<dbReference type="PANTHER" id="PTHR43179:SF12">
    <property type="entry name" value="GALACTOFURANOSYLTRANSFERASE GLFT2"/>
    <property type="match status" value="1"/>
</dbReference>
<gene>
    <name evidence="5" type="ORF">AYR66_19855</name>
</gene>
<name>A0A254TFJ1_9BURK</name>
<accession>A0A254TFJ1</accession>
<evidence type="ECO:0000259" key="4">
    <source>
        <dbReference type="Pfam" id="PF00535"/>
    </source>
</evidence>
<reference evidence="5 6" key="1">
    <citation type="submission" date="2016-02" db="EMBL/GenBank/DDBJ databases">
        <authorList>
            <person name="Wen L."/>
            <person name="He K."/>
            <person name="Yang H."/>
        </authorList>
    </citation>
    <scope>NUCLEOTIDE SEQUENCE [LARGE SCALE GENOMIC DNA]</scope>
    <source>
        <strain evidence="5 6">TSA40</strain>
    </source>
</reference>
<dbReference type="InterPro" id="IPR001173">
    <property type="entry name" value="Glyco_trans_2-like"/>
</dbReference>
<evidence type="ECO:0000256" key="3">
    <source>
        <dbReference type="ARBA" id="ARBA00022679"/>
    </source>
</evidence>
<sequence length="274" mass="30516">MNARAAIDILIPTRNRPCALAVTLASLSAQTFRDFRVVISDQSDDAASFSKPEAQAVMRQMRATGIDVLALRHLPRRGMAEQRAFLLAQATARHCLYLDDDVLLENDMVERMHHAITMQQCGFVGSALHGMSFLDDIRPHQQHIEFWDGKVEPERVAPGSPAWTRHHLHSAANLFHVQAKLGLTRATTRLYRVAWIGGCVLFDTEKLRSAGGFDFWEQLPEAHCGEDVLAQLRVMERYGGCGMIPSGAYHLELPTTIATRDIDAPKVLPLSITP</sequence>
<comment type="caution">
    <text evidence="5">The sequence shown here is derived from an EMBL/GenBank/DDBJ whole genome shotgun (WGS) entry which is preliminary data.</text>
</comment>
<dbReference type="PANTHER" id="PTHR43179">
    <property type="entry name" value="RHAMNOSYLTRANSFERASE WBBL"/>
    <property type="match status" value="1"/>
</dbReference>
<proteinExistence type="inferred from homology"/>
<dbReference type="Gene3D" id="3.90.550.10">
    <property type="entry name" value="Spore Coat Polysaccharide Biosynthesis Protein SpsA, Chain A"/>
    <property type="match status" value="1"/>
</dbReference>
<protein>
    <submittedName>
        <fullName evidence="5">Glycosyl transferase</fullName>
    </submittedName>
</protein>
<dbReference type="RefSeq" id="WP_088708259.1">
    <property type="nucleotide sequence ID" value="NZ_LSTO01000001.1"/>
</dbReference>
<dbReference type="AlphaFoldDB" id="A0A254TFJ1"/>
<dbReference type="SUPFAM" id="SSF53448">
    <property type="entry name" value="Nucleotide-diphospho-sugar transferases"/>
    <property type="match status" value="1"/>
</dbReference>
<dbReference type="InterPro" id="IPR029044">
    <property type="entry name" value="Nucleotide-diphossugar_trans"/>
</dbReference>
<evidence type="ECO:0000256" key="1">
    <source>
        <dbReference type="ARBA" id="ARBA00006739"/>
    </source>
</evidence>
<keyword evidence="2" id="KW-0328">Glycosyltransferase</keyword>
<keyword evidence="3 5" id="KW-0808">Transferase</keyword>
<dbReference type="GO" id="GO:0016757">
    <property type="term" value="F:glycosyltransferase activity"/>
    <property type="evidence" value="ECO:0007669"/>
    <property type="project" value="UniProtKB-KW"/>
</dbReference>
<evidence type="ECO:0000313" key="5">
    <source>
        <dbReference type="EMBL" id="OWW21401.1"/>
    </source>
</evidence>
<dbReference type="EMBL" id="LSTO01000001">
    <property type="protein sequence ID" value="OWW21401.1"/>
    <property type="molecule type" value="Genomic_DNA"/>
</dbReference>
<evidence type="ECO:0000313" key="6">
    <source>
        <dbReference type="Proteomes" id="UP000197535"/>
    </source>
</evidence>
<keyword evidence="6" id="KW-1185">Reference proteome</keyword>
<feature type="domain" description="Glycosyltransferase 2-like" evidence="4">
    <location>
        <begin position="9"/>
        <end position="143"/>
    </location>
</feature>
<organism evidence="5 6">
    <name type="scientific">Noviherbaspirillum denitrificans</name>
    <dbReference type="NCBI Taxonomy" id="1968433"/>
    <lineage>
        <taxon>Bacteria</taxon>
        <taxon>Pseudomonadati</taxon>
        <taxon>Pseudomonadota</taxon>
        <taxon>Betaproteobacteria</taxon>
        <taxon>Burkholderiales</taxon>
        <taxon>Oxalobacteraceae</taxon>
        <taxon>Noviherbaspirillum</taxon>
    </lineage>
</organism>
<comment type="similarity">
    <text evidence="1">Belongs to the glycosyltransferase 2 family.</text>
</comment>
<evidence type="ECO:0000256" key="2">
    <source>
        <dbReference type="ARBA" id="ARBA00022676"/>
    </source>
</evidence>
<dbReference type="Pfam" id="PF00535">
    <property type="entry name" value="Glycos_transf_2"/>
    <property type="match status" value="1"/>
</dbReference>
<dbReference type="OrthoDB" id="9787979at2"/>